<dbReference type="OrthoDB" id="1699290at2759"/>
<feature type="chain" id="PRO_5025368042" evidence="1">
    <location>
        <begin position="17"/>
        <end position="92"/>
    </location>
</feature>
<keyword evidence="2" id="KW-0418">Kinase</keyword>
<keyword evidence="1" id="KW-0732">Signal</keyword>
<dbReference type="AlphaFoldDB" id="A0A6A4PIN3"/>
<sequence>MLICFCILAQVGLFCGQEIENVSSCTPSRNSSEDTTTSIVFLGVFRARSPLCRFGSPPWREDDKDGHYVFRDGETLTSRCKYTLPSFMTLGS</sequence>
<dbReference type="EMBL" id="WOCE01000013">
    <property type="protein sequence ID" value="KAE9601405.1"/>
    <property type="molecule type" value="Genomic_DNA"/>
</dbReference>
<name>A0A6A4PIN3_LUPAL</name>
<gene>
    <name evidence="2" type="ORF">Lalb_Chr13g0297491</name>
</gene>
<organism evidence="2 3">
    <name type="scientific">Lupinus albus</name>
    <name type="common">White lupine</name>
    <name type="synonym">Lupinus termis</name>
    <dbReference type="NCBI Taxonomy" id="3870"/>
    <lineage>
        <taxon>Eukaryota</taxon>
        <taxon>Viridiplantae</taxon>
        <taxon>Streptophyta</taxon>
        <taxon>Embryophyta</taxon>
        <taxon>Tracheophyta</taxon>
        <taxon>Spermatophyta</taxon>
        <taxon>Magnoliopsida</taxon>
        <taxon>eudicotyledons</taxon>
        <taxon>Gunneridae</taxon>
        <taxon>Pentapetalae</taxon>
        <taxon>rosids</taxon>
        <taxon>fabids</taxon>
        <taxon>Fabales</taxon>
        <taxon>Fabaceae</taxon>
        <taxon>Papilionoideae</taxon>
        <taxon>50 kb inversion clade</taxon>
        <taxon>genistoids sensu lato</taxon>
        <taxon>core genistoids</taxon>
        <taxon>Genisteae</taxon>
        <taxon>Lupinus</taxon>
    </lineage>
</organism>
<comment type="caution">
    <text evidence="2">The sequence shown here is derived from an EMBL/GenBank/DDBJ whole genome shotgun (WGS) entry which is preliminary data.</text>
</comment>
<dbReference type="Proteomes" id="UP000447434">
    <property type="component" value="Chromosome 13"/>
</dbReference>
<evidence type="ECO:0000256" key="1">
    <source>
        <dbReference type="SAM" id="SignalP"/>
    </source>
</evidence>
<accession>A0A6A4PIN3</accession>
<protein>
    <submittedName>
        <fullName evidence="2">Putative dual-specificity kinase</fullName>
    </submittedName>
</protein>
<reference evidence="3" key="1">
    <citation type="journal article" date="2020" name="Nat. Commun.">
        <title>Genome sequence of the cluster root forming white lupin.</title>
        <authorList>
            <person name="Hufnagel B."/>
            <person name="Marques A."/>
            <person name="Soriano A."/>
            <person name="Marques L."/>
            <person name="Divol F."/>
            <person name="Doumas P."/>
            <person name="Sallet E."/>
            <person name="Mancinotti D."/>
            <person name="Carrere S."/>
            <person name="Marande W."/>
            <person name="Arribat S."/>
            <person name="Keller J."/>
            <person name="Huneau C."/>
            <person name="Blein T."/>
            <person name="Aime D."/>
            <person name="Laguerre M."/>
            <person name="Taylor J."/>
            <person name="Schubert V."/>
            <person name="Nelson M."/>
            <person name="Geu-Flores F."/>
            <person name="Crespi M."/>
            <person name="Gallardo-Guerrero K."/>
            <person name="Delaux P.-M."/>
            <person name="Salse J."/>
            <person name="Berges H."/>
            <person name="Guyot R."/>
            <person name="Gouzy J."/>
            <person name="Peret B."/>
        </authorList>
    </citation>
    <scope>NUCLEOTIDE SEQUENCE [LARGE SCALE GENOMIC DNA]</scope>
    <source>
        <strain evidence="3">cv. Amiga</strain>
    </source>
</reference>
<keyword evidence="2" id="KW-0808">Transferase</keyword>
<evidence type="ECO:0000313" key="3">
    <source>
        <dbReference type="Proteomes" id="UP000447434"/>
    </source>
</evidence>
<feature type="signal peptide" evidence="1">
    <location>
        <begin position="1"/>
        <end position="16"/>
    </location>
</feature>
<keyword evidence="3" id="KW-1185">Reference proteome</keyword>
<proteinExistence type="predicted"/>
<dbReference type="GO" id="GO:0016301">
    <property type="term" value="F:kinase activity"/>
    <property type="evidence" value="ECO:0007669"/>
    <property type="project" value="UniProtKB-KW"/>
</dbReference>
<evidence type="ECO:0000313" key="2">
    <source>
        <dbReference type="EMBL" id="KAE9601405.1"/>
    </source>
</evidence>